<dbReference type="RefSeq" id="WP_160874323.1">
    <property type="nucleotide sequence ID" value="NZ_WUEK01000001.1"/>
</dbReference>
<evidence type="ECO:0000256" key="4">
    <source>
        <dbReference type="ARBA" id="ARBA00022840"/>
    </source>
</evidence>
<dbReference type="GO" id="GO:0043190">
    <property type="term" value="C:ATP-binding cassette (ABC) transporter complex"/>
    <property type="evidence" value="ECO:0007669"/>
    <property type="project" value="TreeGrafter"/>
</dbReference>
<feature type="domain" description="ABC transporter" evidence="5">
    <location>
        <begin position="282"/>
        <end position="505"/>
    </location>
</feature>
<dbReference type="Gene3D" id="3.40.50.300">
    <property type="entry name" value="P-loop containing nucleotide triphosphate hydrolases"/>
    <property type="match status" value="2"/>
</dbReference>
<keyword evidence="2" id="KW-0813">Transport</keyword>
<dbReference type="PROSITE" id="PS00211">
    <property type="entry name" value="ABC_TRANSPORTER_1"/>
    <property type="match status" value="1"/>
</dbReference>
<dbReference type="PANTHER" id="PTHR43553:SF24">
    <property type="entry name" value="ENERGY-COUPLING FACTOR TRANSPORTER ATP-BINDING PROTEIN ECFA1"/>
    <property type="match status" value="1"/>
</dbReference>
<dbReference type="InterPro" id="IPR015856">
    <property type="entry name" value="ABC_transpr_CbiO/EcfA_su"/>
</dbReference>
<evidence type="ECO:0000256" key="3">
    <source>
        <dbReference type="ARBA" id="ARBA00022741"/>
    </source>
</evidence>
<dbReference type="SUPFAM" id="SSF52540">
    <property type="entry name" value="P-loop containing nucleoside triphosphate hydrolases"/>
    <property type="match status" value="2"/>
</dbReference>
<dbReference type="EMBL" id="WUEK01000001">
    <property type="protein sequence ID" value="MXG88162.1"/>
    <property type="molecule type" value="Genomic_DNA"/>
</dbReference>
<gene>
    <name evidence="6" type="ORF">GRQ65_01195</name>
</gene>
<dbReference type="GO" id="GO:0042626">
    <property type="term" value="F:ATPase-coupled transmembrane transporter activity"/>
    <property type="evidence" value="ECO:0007669"/>
    <property type="project" value="TreeGrafter"/>
</dbReference>
<protein>
    <submittedName>
        <fullName evidence="6">ATP-binding cassette domain-containing protein</fullName>
    </submittedName>
</protein>
<dbReference type="InterPro" id="IPR003593">
    <property type="entry name" value="AAA+_ATPase"/>
</dbReference>
<sequence>MSLLELRGVSVDYDGTPVLRDVDLDLADGELVLVSGPTGSGKSTLLGVVTGLVPRFSGGTLVGDVLLDDVSVVHAAPRERAHAVGYVGQDPLAGFVTDTVEEELAYGMEQLGLPPETMRRRVEETLDLLGIADLRGRDLRTLSGGQQQRVAIGAVLTMHPRLLVLDEPTSALDPTAAEDVLATLTRLVHDLGVTVLLAEHRLERVVPFADRMVLLGADGRVQVGEPADLLETSPVVPPLVELGRAAGWSPLPLSVREARRRARALDLVPPAEAVSVDPAPGVDVRRLSVVHGRTVAVREVSLPLGAGRVTALMGRNGAGKSSLLWAVQGSGPRQAGSVRVAPSGSDPADLKAGGRRSLVGLLPQQAGDLLYLETVDEECAAGGPRTRGLLDELVPGIPGDRHPRDLSEGQRLALALALVLAGDPPVLLLDEPTRGLDYGAKAALARTLRRLATDGRTVVVSTHDVEFVAQAADEVVVLADGEVVSRGPARRVVAESPAFAPQVTKVLGAPWLRVDEVAAALEGRGS</sequence>
<dbReference type="Pfam" id="PF00005">
    <property type="entry name" value="ABC_tran"/>
    <property type="match status" value="2"/>
</dbReference>
<dbReference type="SMART" id="SM00382">
    <property type="entry name" value="AAA"/>
    <property type="match status" value="2"/>
</dbReference>
<dbReference type="InterPro" id="IPR027417">
    <property type="entry name" value="P-loop_NTPase"/>
</dbReference>
<dbReference type="Proteomes" id="UP000473325">
    <property type="component" value="Unassembled WGS sequence"/>
</dbReference>
<evidence type="ECO:0000259" key="5">
    <source>
        <dbReference type="PROSITE" id="PS50893"/>
    </source>
</evidence>
<dbReference type="GO" id="GO:0005524">
    <property type="term" value="F:ATP binding"/>
    <property type="evidence" value="ECO:0007669"/>
    <property type="project" value="UniProtKB-KW"/>
</dbReference>
<dbReference type="PROSITE" id="PS50893">
    <property type="entry name" value="ABC_TRANSPORTER_2"/>
    <property type="match status" value="2"/>
</dbReference>
<dbReference type="InterPro" id="IPR050095">
    <property type="entry name" value="ECF_ABC_transporter_ATP-bd"/>
</dbReference>
<name>A0A6L7EXN9_9ACTN</name>
<dbReference type="AlphaFoldDB" id="A0A6L7EXN9"/>
<keyword evidence="7" id="KW-1185">Reference proteome</keyword>
<proteinExistence type="inferred from homology"/>
<evidence type="ECO:0000313" key="6">
    <source>
        <dbReference type="EMBL" id="MXG88162.1"/>
    </source>
</evidence>
<feature type="domain" description="ABC transporter" evidence="5">
    <location>
        <begin position="4"/>
        <end position="242"/>
    </location>
</feature>
<dbReference type="GO" id="GO:0016887">
    <property type="term" value="F:ATP hydrolysis activity"/>
    <property type="evidence" value="ECO:0007669"/>
    <property type="project" value="InterPro"/>
</dbReference>
<accession>A0A6L7EXN9</accession>
<evidence type="ECO:0000313" key="7">
    <source>
        <dbReference type="Proteomes" id="UP000473325"/>
    </source>
</evidence>
<evidence type="ECO:0000256" key="2">
    <source>
        <dbReference type="ARBA" id="ARBA00022448"/>
    </source>
</evidence>
<dbReference type="CDD" id="cd03225">
    <property type="entry name" value="ABC_cobalt_CbiO_domain1"/>
    <property type="match status" value="1"/>
</dbReference>
<organism evidence="6 7">
    <name type="scientific">Nocardioides flavescens</name>
    <dbReference type="NCBI Taxonomy" id="2691959"/>
    <lineage>
        <taxon>Bacteria</taxon>
        <taxon>Bacillati</taxon>
        <taxon>Actinomycetota</taxon>
        <taxon>Actinomycetes</taxon>
        <taxon>Propionibacteriales</taxon>
        <taxon>Nocardioidaceae</taxon>
        <taxon>Nocardioides</taxon>
    </lineage>
</organism>
<evidence type="ECO:0000256" key="1">
    <source>
        <dbReference type="ARBA" id="ARBA00005417"/>
    </source>
</evidence>
<comment type="caution">
    <text evidence="6">The sequence shown here is derived from an EMBL/GenBank/DDBJ whole genome shotgun (WGS) entry which is preliminary data.</text>
</comment>
<dbReference type="PANTHER" id="PTHR43553">
    <property type="entry name" value="HEAVY METAL TRANSPORTER"/>
    <property type="match status" value="1"/>
</dbReference>
<keyword evidence="4 6" id="KW-0067">ATP-binding</keyword>
<keyword evidence="3" id="KW-0547">Nucleotide-binding</keyword>
<dbReference type="InterPro" id="IPR017871">
    <property type="entry name" value="ABC_transporter-like_CS"/>
</dbReference>
<comment type="similarity">
    <text evidence="1">Belongs to the ABC transporter superfamily.</text>
</comment>
<dbReference type="InterPro" id="IPR003439">
    <property type="entry name" value="ABC_transporter-like_ATP-bd"/>
</dbReference>
<reference evidence="6 7" key="1">
    <citation type="submission" date="2019-12" db="EMBL/GenBank/DDBJ databases">
        <authorList>
            <person name="Kun Z."/>
        </authorList>
    </citation>
    <scope>NUCLEOTIDE SEQUENCE [LARGE SCALE GENOMIC DNA]</scope>
    <source>
        <strain evidence="6 7">YIM 123512</strain>
    </source>
</reference>